<keyword evidence="8" id="KW-0282">Flagellum</keyword>
<protein>
    <recommendedName>
        <fullName evidence="3">Flagella basal body P-ring formation protein FlgA</fullName>
    </recommendedName>
</protein>
<dbReference type="RefSeq" id="WP_251590438.1">
    <property type="nucleotide sequence ID" value="NZ_JAMLJI010000001.1"/>
</dbReference>
<dbReference type="Proteomes" id="UP001269375">
    <property type="component" value="Unassembled WGS sequence"/>
</dbReference>
<evidence type="ECO:0000313" key="8">
    <source>
        <dbReference type="EMBL" id="MDR5895180.1"/>
    </source>
</evidence>
<evidence type="ECO:0000256" key="2">
    <source>
        <dbReference type="ARBA" id="ARBA00010474"/>
    </source>
</evidence>
<reference evidence="8 9" key="1">
    <citation type="submission" date="2023-04" db="EMBL/GenBank/DDBJ databases">
        <title>A long-awaited taxogenomic arrangement of the family Halomonadaceae.</title>
        <authorList>
            <person name="De La Haba R."/>
            <person name="Chuvochina M."/>
            <person name="Wittouck S."/>
            <person name="Arahal D.R."/>
            <person name="Sanchez-Porro C."/>
            <person name="Hugenholtz P."/>
            <person name="Ventosa A."/>
        </authorList>
    </citation>
    <scope>NUCLEOTIDE SEQUENCE [LARGE SCALE GENOMIC DNA]</scope>
    <source>
        <strain evidence="8 9">DSM 22428</strain>
    </source>
</reference>
<keyword evidence="8" id="KW-0966">Cell projection</keyword>
<dbReference type="Pfam" id="PF13144">
    <property type="entry name" value="ChapFlgA"/>
    <property type="match status" value="1"/>
</dbReference>
<dbReference type="CDD" id="cd11614">
    <property type="entry name" value="SAF_CpaB_FlgA_like"/>
    <property type="match status" value="1"/>
</dbReference>
<feature type="domain" description="SAF" evidence="7">
    <location>
        <begin position="129"/>
        <end position="191"/>
    </location>
</feature>
<evidence type="ECO:0000256" key="5">
    <source>
        <dbReference type="ARBA" id="ARBA00022764"/>
    </source>
</evidence>
<dbReference type="PANTHER" id="PTHR36307">
    <property type="entry name" value="FLAGELLA BASAL BODY P-RING FORMATION PROTEIN FLGA"/>
    <property type="match status" value="1"/>
</dbReference>
<dbReference type="SMART" id="SM00858">
    <property type="entry name" value="SAF"/>
    <property type="match status" value="1"/>
</dbReference>
<dbReference type="NCBIfam" id="TIGR03170">
    <property type="entry name" value="flgA_cterm"/>
    <property type="match status" value="1"/>
</dbReference>
<evidence type="ECO:0000256" key="4">
    <source>
        <dbReference type="ARBA" id="ARBA00022729"/>
    </source>
</evidence>
<comment type="function">
    <text evidence="6">Involved in the assembly process of the P-ring formation. It may associate with FlgF on the rod constituting a structure essential for the P-ring assembly or may act as a modulator protein for the P-ring assembly.</text>
</comment>
<proteinExistence type="inferred from homology"/>
<dbReference type="InterPro" id="IPR039246">
    <property type="entry name" value="Flagellar_FlgA"/>
</dbReference>
<dbReference type="InterPro" id="IPR013974">
    <property type="entry name" value="SAF"/>
</dbReference>
<organism evidence="8 9">
    <name type="scientific">Larsenimonas suaedae</name>
    <dbReference type="NCBI Taxonomy" id="1851019"/>
    <lineage>
        <taxon>Bacteria</taxon>
        <taxon>Pseudomonadati</taxon>
        <taxon>Pseudomonadota</taxon>
        <taxon>Gammaproteobacteria</taxon>
        <taxon>Oceanospirillales</taxon>
        <taxon>Halomonadaceae</taxon>
        <taxon>Larsenimonas</taxon>
    </lineage>
</organism>
<evidence type="ECO:0000256" key="1">
    <source>
        <dbReference type="ARBA" id="ARBA00004418"/>
    </source>
</evidence>
<comment type="caution">
    <text evidence="8">The sequence shown here is derived from an EMBL/GenBank/DDBJ whole genome shotgun (WGS) entry which is preliminary data.</text>
</comment>
<name>A0ABU1GTM2_9GAMM</name>
<sequence>MKTTLITRFESLGAKRTVVPVLLALVALLMCMSTYANTGRSDQPREDTETDVLKTTLARFIEQRTPVTPDQTLHVDVLMPHGTLGACHNPQPFMPNAGGRLRSTITVGLRCPDNQPVTRYFQARIRLEGNYYVAKAPLDTGHVIRTSDLIARRGDLTALSKQLVTTRSALVGQITTRRIGSRLPILENMVKSPDLIARGDEISVIAQGKGFYLTSSGIALNSAGKGDSVRIKTERGTIIRGQATAPQRAVVRF</sequence>
<dbReference type="InterPro" id="IPR017585">
    <property type="entry name" value="SAF_FlgA"/>
</dbReference>
<dbReference type="PANTHER" id="PTHR36307:SF1">
    <property type="entry name" value="FLAGELLA BASAL BODY P-RING FORMATION PROTEIN FLGA"/>
    <property type="match status" value="1"/>
</dbReference>
<evidence type="ECO:0000256" key="6">
    <source>
        <dbReference type="ARBA" id="ARBA00025643"/>
    </source>
</evidence>
<keyword evidence="8" id="KW-0969">Cilium</keyword>
<comment type="similarity">
    <text evidence="2">Belongs to the FlgA family.</text>
</comment>
<gene>
    <name evidence="8" type="primary">flgA</name>
    <name evidence="8" type="ORF">QC825_03685</name>
</gene>
<keyword evidence="4" id="KW-0732">Signal</keyword>
<evidence type="ECO:0000313" key="9">
    <source>
        <dbReference type="Proteomes" id="UP001269375"/>
    </source>
</evidence>
<dbReference type="Gene3D" id="3.90.1210.10">
    <property type="entry name" value="Antifreeze-like/N-acetylneuraminic acid synthase C-terminal domain"/>
    <property type="match status" value="1"/>
</dbReference>
<dbReference type="EMBL" id="JARWAO010000002">
    <property type="protein sequence ID" value="MDR5895180.1"/>
    <property type="molecule type" value="Genomic_DNA"/>
</dbReference>
<accession>A0ABU1GTM2</accession>
<keyword evidence="5" id="KW-0574">Periplasm</keyword>
<dbReference type="Gene3D" id="2.30.30.760">
    <property type="match status" value="1"/>
</dbReference>
<evidence type="ECO:0000256" key="3">
    <source>
        <dbReference type="ARBA" id="ARBA00014754"/>
    </source>
</evidence>
<comment type="subcellular location">
    <subcellularLocation>
        <location evidence="1">Periplasm</location>
    </subcellularLocation>
</comment>
<evidence type="ECO:0000259" key="7">
    <source>
        <dbReference type="SMART" id="SM00858"/>
    </source>
</evidence>
<keyword evidence="9" id="KW-1185">Reference proteome</keyword>